<accession>A0A1T4YZR3</accession>
<dbReference type="Pfam" id="PF18884">
    <property type="entry name" value="TSP3_bac"/>
    <property type="match status" value="10"/>
</dbReference>
<feature type="compositionally biased region" description="Low complexity" evidence="5">
    <location>
        <begin position="884"/>
        <end position="898"/>
    </location>
</feature>
<dbReference type="EMBL" id="FUYE01000022">
    <property type="protein sequence ID" value="SKB07264.1"/>
    <property type="molecule type" value="Genomic_DNA"/>
</dbReference>
<feature type="non-terminal residue" evidence="6">
    <location>
        <position position="1418"/>
    </location>
</feature>
<dbReference type="PANTHER" id="PTHR37467">
    <property type="entry name" value="EXPORTED CALCIUM-BINDING GLYCOPROTEIN-RELATED"/>
    <property type="match status" value="1"/>
</dbReference>
<feature type="compositionally biased region" description="Basic and acidic residues" evidence="5">
    <location>
        <begin position="900"/>
        <end position="909"/>
    </location>
</feature>
<sequence length="1418" mass="152427">MRWCFLVVFWAFSAGESKGAALEAIEWTVDAGLEILPGSAGGLKKTGGSNTAWDRDATSSGSQKMVGSGKVVFTAALYSGFALGLNHVDENASYNDLDFCIVLRHDNTAQVYHGATAGPTLGSYTADSLFTIERADSVVTYSKTDPTHGNSSAVSTFPCAGPMMVDCSMYRLYTPDGAALTSASIDNGDADADGMPDNWEKKYLPIETNLSYLSAFTPEGDADGDNVSNIQEYRDGSNPINALSYLTPVTWQNLVGTQNVSGSEGGLRKTGSAGWNADAESSQVIVEDGMVSFSAPLASNLFVGLTPTNDNRSYTDLEYRIQLLPNNTAIANRPESSADVALWEYTANTVFSIQRVAGRVQFIKDGVVIHTSTTLSSGPLRVDCSLNSVATQISKARIYTGDLDNDGLPDAWELEYLPANATLTSLTGFEPNSDRDGDDLSNAQEYVYGTHPLQALNYPSPIVWQPSTNVNVVGTEGGVKKVSGSSAWTNADAVGEKSIVTSGCLHFTVHGTGPVGVGLTYSNDSRSYADLEYSICAASNGTANVYENGSSKASLGAYNNSTLFTIRRVGTEVEYLKNGVLAYTSLIPAYGPMLIDSSFYAIGSELSSARLYSGDVDEDAMDDGWELHHLASLLSNTSLGYTELDQSFQPADDPDGDGISNLEEYYAGTDPLQGLSSLTPITWSTVDNNITLLGTQGGLQKTSGGNAYNADAVSSQSFEENSAFFFHVAPVGTLYVGLTYSDDNPTGTDLEYAFVLTSSTAKVKRPESATDLDVGPYTVQTQFGIRRRSGNIMEYLKDGVVVYTSTTVATGNLSADCSIYHLNHKIESAFWQDLDRDGDGLPDEWEFQQLTIYATLGALTNLTAQSDTDDDGLSLFEEWLYGTSPSSSDTDSDGLPDGWEIDHGLDPRDPSSANHDMDGDGITNLNEYLQHTNPNLPDLDTDGDDLPDAWEIIHGLNPDNADEDADLIPDANNDFDADWLSNVDEYLNGTYPNDPDTDDDGLTDGWELFYGLDPLKADQNNNGLLDSLDDPDGDGLTNAEEVQHGTDPTKNDTDEDFLSDKWELLMGLDPNEYDEDGDLVADGESDFDHDGLNNLEEINAGTHPTHADTDGDGLPDGWEVLNGSDPLDDDENDDNIDDGLADPDADGLTNAQEIQAGTSLTDPDTDDDGLLDGWEVQYALNPLNADQNSNSQTDGADDFDADGLTNAQEVSAGTDPNKLDTDGDELPDGWEVLYLLNPSSDDQDADREPDGYDDFDSDGFTNLQEFKLGTHPGVAEVDTDGDILPDAWETQHSMDPNDSDQNDDTLSDHLNDFDKDSLSNFDELLHGTDPWQADSDGDGLPDYWEIENGLDPNDALGPNGAAGDFDGDGQGNQVEFFNNTPGNVSNADSGMRPPTDPNTPNPEDFQLSLDFADIGVNY</sequence>
<dbReference type="InterPro" id="IPR018247">
    <property type="entry name" value="EF_Hand_1_Ca_BS"/>
</dbReference>
<gene>
    <name evidence="6" type="ORF">SAMN02745166_04670</name>
</gene>
<evidence type="ECO:0000256" key="1">
    <source>
        <dbReference type="ARBA" id="ARBA00004613"/>
    </source>
</evidence>
<evidence type="ECO:0000256" key="2">
    <source>
        <dbReference type="ARBA" id="ARBA00022525"/>
    </source>
</evidence>
<dbReference type="InterPro" id="IPR059100">
    <property type="entry name" value="TSP3_bac"/>
</dbReference>
<organism evidence="6 7">
    <name type="scientific">Prosthecobacter debontii</name>
    <dbReference type="NCBI Taxonomy" id="48467"/>
    <lineage>
        <taxon>Bacteria</taxon>
        <taxon>Pseudomonadati</taxon>
        <taxon>Verrucomicrobiota</taxon>
        <taxon>Verrucomicrobiia</taxon>
        <taxon>Verrucomicrobiales</taxon>
        <taxon>Verrucomicrobiaceae</taxon>
        <taxon>Prosthecobacter</taxon>
    </lineage>
</organism>
<evidence type="ECO:0000256" key="3">
    <source>
        <dbReference type="ARBA" id="ARBA00022729"/>
    </source>
</evidence>
<feature type="region of interest" description="Disordered" evidence="5">
    <location>
        <begin position="1183"/>
        <end position="1202"/>
    </location>
</feature>
<feature type="region of interest" description="Disordered" evidence="5">
    <location>
        <begin position="1325"/>
        <end position="1406"/>
    </location>
</feature>
<feature type="compositionally biased region" description="Acidic residues" evidence="5">
    <location>
        <begin position="1071"/>
        <end position="1085"/>
    </location>
</feature>
<keyword evidence="4" id="KW-0106">Calcium</keyword>
<comment type="subcellular location">
    <subcellularLocation>
        <location evidence="1">Secreted</location>
    </subcellularLocation>
</comment>
<evidence type="ECO:0000256" key="4">
    <source>
        <dbReference type="ARBA" id="ARBA00022837"/>
    </source>
</evidence>
<dbReference type="STRING" id="48467.SAMN02745166_04670"/>
<evidence type="ECO:0000313" key="7">
    <source>
        <dbReference type="Proteomes" id="UP000190774"/>
    </source>
</evidence>
<feature type="compositionally biased region" description="Acidic residues" evidence="5">
    <location>
        <begin position="1126"/>
        <end position="1145"/>
    </location>
</feature>
<feature type="compositionally biased region" description="Polar residues" evidence="5">
    <location>
        <begin position="1375"/>
        <end position="1388"/>
    </location>
</feature>
<feature type="region of interest" description="Disordered" evidence="5">
    <location>
        <begin position="1021"/>
        <end position="1055"/>
    </location>
</feature>
<feature type="region of interest" description="Disordered" evidence="5">
    <location>
        <begin position="1068"/>
        <end position="1149"/>
    </location>
</feature>
<keyword evidence="3" id="KW-0732">Signal</keyword>
<feature type="compositionally biased region" description="Acidic residues" evidence="5">
    <location>
        <begin position="1241"/>
        <end position="1257"/>
    </location>
</feature>
<reference evidence="7" key="1">
    <citation type="submission" date="2017-02" db="EMBL/GenBank/DDBJ databases">
        <authorList>
            <person name="Varghese N."/>
            <person name="Submissions S."/>
        </authorList>
    </citation>
    <scope>NUCLEOTIDE SEQUENCE [LARGE SCALE GENOMIC DNA]</scope>
    <source>
        <strain evidence="7">ATCC 700200</strain>
    </source>
</reference>
<protein>
    <recommendedName>
        <fullName evidence="8">Thrombospondin type 3 repeat-containing protein</fullName>
    </recommendedName>
</protein>
<feature type="compositionally biased region" description="Basic and acidic residues" evidence="5">
    <location>
        <begin position="1041"/>
        <end position="1055"/>
    </location>
</feature>
<feature type="compositionally biased region" description="Polar residues" evidence="5">
    <location>
        <begin position="1184"/>
        <end position="1194"/>
    </location>
</feature>
<feature type="region of interest" description="Disordered" evidence="5">
    <location>
        <begin position="1286"/>
        <end position="1311"/>
    </location>
</feature>
<dbReference type="PROSITE" id="PS00018">
    <property type="entry name" value="EF_HAND_1"/>
    <property type="match status" value="1"/>
</dbReference>
<keyword evidence="2" id="KW-0964">Secreted</keyword>
<feature type="region of interest" description="Disordered" evidence="5">
    <location>
        <begin position="1239"/>
        <end position="1259"/>
    </location>
</feature>
<name>A0A1T4YZR3_9BACT</name>
<dbReference type="InterPro" id="IPR053180">
    <property type="entry name" value="Ca-binding_acidic-repeat"/>
</dbReference>
<evidence type="ECO:0008006" key="8">
    <source>
        <dbReference type="Google" id="ProtNLM"/>
    </source>
</evidence>
<feature type="region of interest" description="Disordered" evidence="5">
    <location>
        <begin position="884"/>
        <end position="926"/>
    </location>
</feature>
<evidence type="ECO:0000313" key="6">
    <source>
        <dbReference type="EMBL" id="SKB07264.1"/>
    </source>
</evidence>
<dbReference type="Proteomes" id="UP000190774">
    <property type="component" value="Unassembled WGS sequence"/>
</dbReference>
<dbReference type="PANTHER" id="PTHR37467:SF1">
    <property type="entry name" value="EXPORTED CALCIUM-BINDING GLYCOPROTEIN"/>
    <property type="match status" value="1"/>
</dbReference>
<keyword evidence="7" id="KW-1185">Reference proteome</keyword>
<proteinExistence type="predicted"/>
<evidence type="ECO:0000256" key="5">
    <source>
        <dbReference type="SAM" id="MobiDB-lite"/>
    </source>
</evidence>